<dbReference type="KEGG" id="pgin:FRZ67_01085"/>
<keyword evidence="4 6" id="KW-1133">Transmembrane helix</keyword>
<evidence type="ECO:0000256" key="5">
    <source>
        <dbReference type="ARBA" id="ARBA00023136"/>
    </source>
</evidence>
<feature type="domain" description="MacB-like periplasmic core" evidence="8">
    <location>
        <begin position="20"/>
        <end position="244"/>
    </location>
</feature>
<sequence>MIRNYFKIAWRNLMKQKVFSFINIIGLAVGLTSFLLIALYIFDELTFDSFHANANNIYRVVNDKTSAEGKETKIAGAGYQVSESSKKDFPEIKDAVRITTFGRANVSTIENNNVFYEDFTIGNEAFLTTFDFKLLQGDRTTALTAPHSVILTEDEAKKLFNSVNVLGKAIKADRDTVPYRITGVLQNFPANSSISFNILFSESSIENDEFKKFIKSDWNSDAFSTYLLLNDKANAHDLQTKINNLVVKNSGEQTKAKQNFILQPLKDVHFYSAGIEGNPGNTGNITYVYIFLVVALFVLFIACINYMNLTTARFANRAKEIAVRKVAGASQKNLAAQFLAEAFLLTTIAMLLALISAKILLPAFNDFTQKQLALGVETDYRIWLGMVFIIVFVSLISGIYPAIFQARLKPLLLLKSKINIGKGNISLRRSLVVFQFTLSIVMIVATIVAYMQMQYVNTKDMGFKKDQLVVVDINSGKVRRSAEIIKNEFAKLPQVQDVSVSSRVPGEWKNLPKVEVKKQGEGSTKNNDAFFIGVDEQFLKTYEVALVKGRNFKAGDASDSSSVLINETAAKQLGITEAAGQVIEIPSVNYGGDFSSLDKPFYASVIGIVKDFNFQSLHQSLSPMILAYQNNPIHNIDYFTARVKTGDISATLKQMDVVLHSIDQNHLFEYHFLDKQWDMFYTEDKVRQTIFIGMAILAILIACLGLFGLATYAAEQRIREIGIRKVLGSSVRAIVFMLTKDFLKLIIIAAVIACPVAWFAMNKWLQDFAYRVDIEWWVFIAAALLATFIALATVSFQAIKAAIANPVKSLRTE</sequence>
<dbReference type="PANTHER" id="PTHR30572">
    <property type="entry name" value="MEMBRANE COMPONENT OF TRANSPORTER-RELATED"/>
    <property type="match status" value="1"/>
</dbReference>
<evidence type="ECO:0000256" key="6">
    <source>
        <dbReference type="SAM" id="Phobius"/>
    </source>
</evidence>
<dbReference type="Pfam" id="PF12704">
    <property type="entry name" value="MacB_PCD"/>
    <property type="match status" value="2"/>
</dbReference>
<evidence type="ECO:0000313" key="9">
    <source>
        <dbReference type="EMBL" id="QEC65965.1"/>
    </source>
</evidence>
<dbReference type="InterPro" id="IPR003838">
    <property type="entry name" value="ABC3_permease_C"/>
</dbReference>
<accession>A0A5B8V4K9</accession>
<feature type="domain" description="ABC3 transporter permease C-terminal" evidence="7">
    <location>
        <begin position="694"/>
        <end position="806"/>
    </location>
</feature>
<evidence type="ECO:0000259" key="8">
    <source>
        <dbReference type="Pfam" id="PF12704"/>
    </source>
</evidence>
<feature type="domain" description="MacB-like periplasmic core" evidence="8">
    <location>
        <begin position="441"/>
        <end position="623"/>
    </location>
</feature>
<evidence type="ECO:0000256" key="4">
    <source>
        <dbReference type="ARBA" id="ARBA00022989"/>
    </source>
</evidence>
<protein>
    <submittedName>
        <fullName evidence="9">FtsX-like permease family protein</fullName>
    </submittedName>
</protein>
<dbReference type="RefSeq" id="WP_147187765.1">
    <property type="nucleotide sequence ID" value="NZ_CP042435.1"/>
</dbReference>
<dbReference type="InterPro" id="IPR025857">
    <property type="entry name" value="MacB_PCD"/>
</dbReference>
<keyword evidence="3 6" id="KW-0812">Transmembrane</keyword>
<feature type="transmembrane region" description="Helical" evidence="6">
    <location>
        <begin position="690"/>
        <end position="714"/>
    </location>
</feature>
<feature type="domain" description="ABC3 transporter permease C-terminal" evidence="7">
    <location>
        <begin position="293"/>
        <end position="409"/>
    </location>
</feature>
<evidence type="ECO:0000256" key="2">
    <source>
        <dbReference type="ARBA" id="ARBA00022475"/>
    </source>
</evidence>
<evidence type="ECO:0000256" key="3">
    <source>
        <dbReference type="ARBA" id="ARBA00022692"/>
    </source>
</evidence>
<evidence type="ECO:0000256" key="1">
    <source>
        <dbReference type="ARBA" id="ARBA00004651"/>
    </source>
</evidence>
<keyword evidence="5 6" id="KW-0472">Membrane</keyword>
<organism evidence="9 10">
    <name type="scientific">Panacibacter ginsenosidivorans</name>
    <dbReference type="NCBI Taxonomy" id="1813871"/>
    <lineage>
        <taxon>Bacteria</taxon>
        <taxon>Pseudomonadati</taxon>
        <taxon>Bacteroidota</taxon>
        <taxon>Chitinophagia</taxon>
        <taxon>Chitinophagales</taxon>
        <taxon>Chitinophagaceae</taxon>
        <taxon>Panacibacter</taxon>
    </lineage>
</organism>
<dbReference type="AlphaFoldDB" id="A0A5B8V4K9"/>
<comment type="subcellular location">
    <subcellularLocation>
        <location evidence="1">Cell membrane</location>
        <topology evidence="1">Multi-pass membrane protein</topology>
    </subcellularLocation>
</comment>
<dbReference type="GO" id="GO:0005886">
    <property type="term" value="C:plasma membrane"/>
    <property type="evidence" value="ECO:0007669"/>
    <property type="project" value="UniProtKB-SubCell"/>
</dbReference>
<dbReference type="Pfam" id="PF02687">
    <property type="entry name" value="FtsX"/>
    <property type="match status" value="2"/>
</dbReference>
<feature type="transmembrane region" description="Helical" evidence="6">
    <location>
        <begin position="380"/>
        <end position="403"/>
    </location>
</feature>
<gene>
    <name evidence="9" type="ORF">FRZ67_01085</name>
</gene>
<dbReference type="PANTHER" id="PTHR30572:SF18">
    <property type="entry name" value="ABC-TYPE MACROLIDE FAMILY EXPORT SYSTEM PERMEASE COMPONENT 2"/>
    <property type="match status" value="1"/>
</dbReference>
<keyword evidence="2" id="KW-1003">Cell membrane</keyword>
<name>A0A5B8V4K9_9BACT</name>
<dbReference type="GO" id="GO:0022857">
    <property type="term" value="F:transmembrane transporter activity"/>
    <property type="evidence" value="ECO:0007669"/>
    <property type="project" value="TreeGrafter"/>
</dbReference>
<reference evidence="9 10" key="1">
    <citation type="journal article" date="2016" name="Int. J. Syst. Evol. Microbiol.">
        <title>Panacibacter ginsenosidivorans gen. nov., sp. nov., with ginsenoside converting activity isolated from soil of a ginseng field.</title>
        <authorList>
            <person name="Siddiqi M.Z."/>
            <person name="Muhammad Shafi S."/>
            <person name="Choi K.D."/>
            <person name="Im W.T."/>
        </authorList>
    </citation>
    <scope>NUCLEOTIDE SEQUENCE [LARGE SCALE GENOMIC DNA]</scope>
    <source>
        <strain evidence="9 10">Gsoil1550</strain>
    </source>
</reference>
<dbReference type="Proteomes" id="UP000321533">
    <property type="component" value="Chromosome"/>
</dbReference>
<dbReference type="OrthoDB" id="5933722at2"/>
<evidence type="ECO:0000313" key="10">
    <source>
        <dbReference type="Proteomes" id="UP000321533"/>
    </source>
</evidence>
<proteinExistence type="predicted"/>
<evidence type="ECO:0000259" key="7">
    <source>
        <dbReference type="Pfam" id="PF02687"/>
    </source>
</evidence>
<keyword evidence="10" id="KW-1185">Reference proteome</keyword>
<feature type="transmembrane region" description="Helical" evidence="6">
    <location>
        <begin position="338"/>
        <end position="360"/>
    </location>
</feature>
<feature type="transmembrane region" description="Helical" evidence="6">
    <location>
        <begin position="287"/>
        <end position="309"/>
    </location>
</feature>
<feature type="transmembrane region" description="Helical" evidence="6">
    <location>
        <begin position="742"/>
        <end position="761"/>
    </location>
</feature>
<feature type="transmembrane region" description="Helical" evidence="6">
    <location>
        <begin position="431"/>
        <end position="451"/>
    </location>
</feature>
<dbReference type="EMBL" id="CP042435">
    <property type="protein sequence ID" value="QEC65965.1"/>
    <property type="molecule type" value="Genomic_DNA"/>
</dbReference>
<dbReference type="InterPro" id="IPR050250">
    <property type="entry name" value="Macrolide_Exporter_MacB"/>
</dbReference>
<feature type="transmembrane region" description="Helical" evidence="6">
    <location>
        <begin position="776"/>
        <end position="799"/>
    </location>
</feature>
<feature type="transmembrane region" description="Helical" evidence="6">
    <location>
        <begin position="21"/>
        <end position="42"/>
    </location>
</feature>